<dbReference type="InterPro" id="IPR003811">
    <property type="entry name" value="G3P_acylTferase_PlsY"/>
</dbReference>
<dbReference type="STRING" id="658167.SAMN04488135_11388"/>
<comment type="catalytic activity">
    <reaction evidence="10">
        <text>an acyl phosphate + sn-glycerol 3-phosphate = a 1-acyl-sn-glycero-3-phosphate + phosphate</text>
        <dbReference type="Rhea" id="RHEA:34075"/>
        <dbReference type="ChEBI" id="CHEBI:43474"/>
        <dbReference type="ChEBI" id="CHEBI:57597"/>
        <dbReference type="ChEBI" id="CHEBI:57970"/>
        <dbReference type="ChEBI" id="CHEBI:59918"/>
        <dbReference type="EC" id="2.3.1.275"/>
    </reaction>
</comment>
<evidence type="ECO:0000256" key="1">
    <source>
        <dbReference type="ARBA" id="ARBA00022475"/>
    </source>
</evidence>
<keyword evidence="7 10" id="KW-0472">Membrane</keyword>
<dbReference type="AlphaFoldDB" id="A0A1M5ZAD0"/>
<keyword evidence="11" id="KW-0012">Acyltransferase</keyword>
<dbReference type="UniPathway" id="UPA00085"/>
<evidence type="ECO:0000256" key="3">
    <source>
        <dbReference type="ARBA" id="ARBA00022679"/>
    </source>
</evidence>
<evidence type="ECO:0000256" key="7">
    <source>
        <dbReference type="ARBA" id="ARBA00023136"/>
    </source>
</evidence>
<keyword evidence="4 10" id="KW-0812">Transmembrane</keyword>
<organism evidence="11 12">
    <name type="scientific">Pollutimonas bauzanensis</name>
    <dbReference type="NCBI Taxonomy" id="658167"/>
    <lineage>
        <taxon>Bacteria</taxon>
        <taxon>Pseudomonadati</taxon>
        <taxon>Pseudomonadota</taxon>
        <taxon>Betaproteobacteria</taxon>
        <taxon>Burkholderiales</taxon>
        <taxon>Alcaligenaceae</taxon>
        <taxon>Pollutimonas</taxon>
    </lineage>
</organism>
<dbReference type="Pfam" id="PF02660">
    <property type="entry name" value="G3P_acyltransf"/>
    <property type="match status" value="1"/>
</dbReference>
<proteinExistence type="inferred from homology"/>
<protein>
    <recommendedName>
        <fullName evidence="10">Glycerol-3-phosphate acyltransferase</fullName>
    </recommendedName>
    <alternativeName>
        <fullName evidence="10">Acyl-PO4 G3P acyltransferase</fullName>
    </alternativeName>
    <alternativeName>
        <fullName evidence="10">Acyl-phosphate--glycerol-3-phosphate acyltransferase</fullName>
    </alternativeName>
    <alternativeName>
        <fullName evidence="10">G3P acyltransferase</fullName>
        <shortName evidence="10">GPAT</shortName>
        <ecNumber evidence="10">2.3.1.275</ecNumber>
    </alternativeName>
    <alternativeName>
        <fullName evidence="10">Lysophosphatidic acid synthase</fullName>
        <shortName evidence="10">LPA synthase</shortName>
    </alternativeName>
</protein>
<evidence type="ECO:0000256" key="8">
    <source>
        <dbReference type="ARBA" id="ARBA00023209"/>
    </source>
</evidence>
<dbReference type="OrthoDB" id="9777124at2"/>
<feature type="transmembrane region" description="Helical" evidence="10">
    <location>
        <begin position="151"/>
        <end position="172"/>
    </location>
</feature>
<evidence type="ECO:0000313" key="11">
    <source>
        <dbReference type="EMBL" id="SHI21177.1"/>
    </source>
</evidence>
<comment type="subunit">
    <text evidence="10">Probably interacts with PlsX.</text>
</comment>
<name>A0A1M5ZAD0_9BURK</name>
<keyword evidence="8 10" id="KW-0594">Phospholipid biosynthesis</keyword>
<keyword evidence="2 10" id="KW-0444">Lipid biosynthesis</keyword>
<dbReference type="EC" id="2.3.1.275" evidence="10"/>
<evidence type="ECO:0000256" key="6">
    <source>
        <dbReference type="ARBA" id="ARBA00023098"/>
    </source>
</evidence>
<evidence type="ECO:0000256" key="9">
    <source>
        <dbReference type="ARBA" id="ARBA00023264"/>
    </source>
</evidence>
<dbReference type="PANTHER" id="PTHR30309">
    <property type="entry name" value="INNER MEMBRANE PROTEIN YGIH"/>
    <property type="match status" value="1"/>
</dbReference>
<keyword evidence="1 10" id="KW-1003">Cell membrane</keyword>
<keyword evidence="12" id="KW-1185">Reference proteome</keyword>
<comment type="pathway">
    <text evidence="10">Lipid metabolism; phospholipid metabolism.</text>
</comment>
<keyword evidence="6 10" id="KW-0443">Lipid metabolism</keyword>
<gene>
    <name evidence="10" type="primary">plsY</name>
    <name evidence="11" type="ORF">SAMN04488135_11388</name>
</gene>
<comment type="subcellular location">
    <subcellularLocation>
        <location evidence="10">Cell membrane</location>
        <topology evidence="10">Multi-pass membrane protein</topology>
    </subcellularLocation>
</comment>
<dbReference type="SMART" id="SM01207">
    <property type="entry name" value="G3P_acyltransf"/>
    <property type="match status" value="1"/>
</dbReference>
<dbReference type="Proteomes" id="UP000184226">
    <property type="component" value="Unassembled WGS sequence"/>
</dbReference>
<reference evidence="11 12" key="1">
    <citation type="submission" date="2016-11" db="EMBL/GenBank/DDBJ databases">
        <authorList>
            <person name="Jaros S."/>
            <person name="Januszkiewicz K."/>
            <person name="Wedrychowicz H."/>
        </authorList>
    </citation>
    <scope>NUCLEOTIDE SEQUENCE [LARGE SCALE GENOMIC DNA]</scope>
    <source>
        <strain evidence="11 12">CGMCC 1.10190</strain>
    </source>
</reference>
<dbReference type="GO" id="GO:0008654">
    <property type="term" value="P:phospholipid biosynthetic process"/>
    <property type="evidence" value="ECO:0007669"/>
    <property type="project" value="UniProtKB-UniRule"/>
</dbReference>
<feature type="transmembrane region" description="Helical" evidence="10">
    <location>
        <begin position="178"/>
        <end position="195"/>
    </location>
</feature>
<comment type="function">
    <text evidence="10">Catalyzes the transfer of an acyl group from acyl-phosphate (acyl-PO(4)) to glycerol-3-phosphate (G3P) to form lysophosphatidic acid (LPA). This enzyme utilizes acyl-phosphate as fatty acyl donor, but not acyl-CoA or acyl-ACP.</text>
</comment>
<dbReference type="HAMAP" id="MF_01043">
    <property type="entry name" value="PlsY"/>
    <property type="match status" value="1"/>
</dbReference>
<evidence type="ECO:0000313" key="12">
    <source>
        <dbReference type="Proteomes" id="UP000184226"/>
    </source>
</evidence>
<comment type="similarity">
    <text evidence="10">Belongs to the PlsY family.</text>
</comment>
<keyword evidence="9 10" id="KW-1208">Phospholipid metabolism</keyword>
<dbReference type="PANTHER" id="PTHR30309:SF0">
    <property type="entry name" value="GLYCEROL-3-PHOSPHATE ACYLTRANSFERASE-RELATED"/>
    <property type="match status" value="1"/>
</dbReference>
<feature type="transmembrane region" description="Helical" evidence="10">
    <location>
        <begin position="121"/>
        <end position="144"/>
    </location>
</feature>
<feature type="transmembrane region" description="Helical" evidence="10">
    <location>
        <begin position="59"/>
        <end position="82"/>
    </location>
</feature>
<keyword evidence="3 10" id="KW-0808">Transferase</keyword>
<dbReference type="RefSeq" id="WP_073106877.1">
    <property type="nucleotide sequence ID" value="NZ_FQXE01000013.1"/>
</dbReference>
<evidence type="ECO:0000256" key="4">
    <source>
        <dbReference type="ARBA" id="ARBA00022692"/>
    </source>
</evidence>
<evidence type="ECO:0000256" key="10">
    <source>
        <dbReference type="HAMAP-Rule" id="MF_01043"/>
    </source>
</evidence>
<feature type="transmembrane region" description="Helical" evidence="10">
    <location>
        <begin position="89"/>
        <end position="109"/>
    </location>
</feature>
<keyword evidence="5 10" id="KW-1133">Transmembrane helix</keyword>
<evidence type="ECO:0000256" key="5">
    <source>
        <dbReference type="ARBA" id="ARBA00022989"/>
    </source>
</evidence>
<dbReference type="NCBIfam" id="TIGR00023">
    <property type="entry name" value="glycerol-3-phosphate 1-O-acyltransferase PlsY"/>
    <property type="match status" value="1"/>
</dbReference>
<dbReference type="GO" id="GO:0005886">
    <property type="term" value="C:plasma membrane"/>
    <property type="evidence" value="ECO:0007669"/>
    <property type="project" value="UniProtKB-SubCell"/>
</dbReference>
<evidence type="ECO:0000256" key="2">
    <source>
        <dbReference type="ARBA" id="ARBA00022516"/>
    </source>
</evidence>
<dbReference type="GO" id="GO:0043772">
    <property type="term" value="F:acyl-phosphate glycerol-3-phosphate acyltransferase activity"/>
    <property type="evidence" value="ECO:0007669"/>
    <property type="project" value="UniProtKB-UniRule"/>
</dbReference>
<dbReference type="EMBL" id="FQXE01000013">
    <property type="protein sequence ID" value="SHI21177.1"/>
    <property type="molecule type" value="Genomic_DNA"/>
</dbReference>
<sequence>MTAATSSLTALALVLLSYLLGSVSFAVVVSRIMGLQDPRTFGSKNPGATNVLRTGNKTAAALTLLGDAVKGWLAVFVAAYAARQLDLPAVAVAACAVAVFLGHVFPVFLKFKGGKGVATALGVLLALNPWLALATVGTWLIVVYVTRYSSLASIIAAIFAPLYYLLGGNVAWELEPPIALAIVIISVVLLFRHGANISRLITGKESRIGGRKP</sequence>
<accession>A0A1M5ZAD0</accession>